<evidence type="ECO:0000256" key="3">
    <source>
        <dbReference type="ARBA" id="ARBA00023004"/>
    </source>
</evidence>
<keyword evidence="3 4" id="KW-0408">Iron</keyword>
<keyword evidence="8" id="KW-1185">Reference proteome</keyword>
<dbReference type="GO" id="GO:0046872">
    <property type="term" value="F:metal ion binding"/>
    <property type="evidence" value="ECO:0007669"/>
    <property type="project" value="UniProtKB-KW"/>
</dbReference>
<organism evidence="7 8">
    <name type="scientific">Paracoccus sulfuroxidans</name>
    <dbReference type="NCBI Taxonomy" id="384678"/>
    <lineage>
        <taxon>Bacteria</taxon>
        <taxon>Pseudomonadati</taxon>
        <taxon>Pseudomonadota</taxon>
        <taxon>Alphaproteobacteria</taxon>
        <taxon>Rhodobacterales</taxon>
        <taxon>Paracoccaceae</taxon>
        <taxon>Paracoccus</taxon>
    </lineage>
</organism>
<reference evidence="7 8" key="1">
    <citation type="journal article" date="2015" name="Stand. Genomic Sci.">
        <title>Genomic Encyclopedia of Bacterial and Archaeal Type Strains, Phase III: the genomes of soil and plant-associated and newly described type strains.</title>
        <authorList>
            <person name="Whitman W.B."/>
            <person name="Woyke T."/>
            <person name="Klenk H.P."/>
            <person name="Zhou Y."/>
            <person name="Lilburn T.G."/>
            <person name="Beck B.J."/>
            <person name="De Vos P."/>
            <person name="Vandamme P."/>
            <person name="Eisen J.A."/>
            <person name="Garrity G."/>
            <person name="Hugenholtz P."/>
            <person name="Kyrpides N.C."/>
        </authorList>
    </citation>
    <scope>NUCLEOTIDE SEQUENCE [LARGE SCALE GENOMIC DNA]</scope>
    <source>
        <strain evidence="7 8">CGMCC 1.5364</strain>
    </source>
</reference>
<keyword evidence="1 4" id="KW-0349">Heme</keyword>
<evidence type="ECO:0000313" key="7">
    <source>
        <dbReference type="EMBL" id="TWI31303.1"/>
    </source>
</evidence>
<evidence type="ECO:0000256" key="2">
    <source>
        <dbReference type="ARBA" id="ARBA00022723"/>
    </source>
</evidence>
<dbReference type="PROSITE" id="PS51007">
    <property type="entry name" value="CYTC"/>
    <property type="match status" value="1"/>
</dbReference>
<evidence type="ECO:0000256" key="4">
    <source>
        <dbReference type="PROSITE-ProRule" id="PRU00433"/>
    </source>
</evidence>
<feature type="domain" description="Cytochrome c" evidence="6">
    <location>
        <begin position="55"/>
        <end position="145"/>
    </location>
</feature>
<protein>
    <submittedName>
        <fullName evidence="7">Cytochrome c</fullName>
    </submittedName>
</protein>
<dbReference type="RefSeq" id="WP_145399243.1">
    <property type="nucleotide sequence ID" value="NZ_VLKU01000010.1"/>
</dbReference>
<dbReference type="InterPro" id="IPR009056">
    <property type="entry name" value="Cyt_c-like_dom"/>
</dbReference>
<evidence type="ECO:0000256" key="5">
    <source>
        <dbReference type="SAM" id="SignalP"/>
    </source>
</evidence>
<dbReference type="PANTHER" id="PTHR35008">
    <property type="entry name" value="BLL4482 PROTEIN-RELATED"/>
    <property type="match status" value="1"/>
</dbReference>
<keyword evidence="5" id="KW-0732">Signal</keyword>
<keyword evidence="2 4" id="KW-0479">Metal-binding</keyword>
<dbReference type="Pfam" id="PF13442">
    <property type="entry name" value="Cytochrome_CBB3"/>
    <property type="match status" value="1"/>
</dbReference>
<dbReference type="GO" id="GO:0020037">
    <property type="term" value="F:heme binding"/>
    <property type="evidence" value="ECO:0007669"/>
    <property type="project" value="InterPro"/>
</dbReference>
<dbReference type="Proteomes" id="UP000316225">
    <property type="component" value="Unassembled WGS sequence"/>
</dbReference>
<dbReference type="AlphaFoldDB" id="A0A562NGT4"/>
<dbReference type="SUPFAM" id="SSF46626">
    <property type="entry name" value="Cytochrome c"/>
    <property type="match status" value="1"/>
</dbReference>
<evidence type="ECO:0000256" key="1">
    <source>
        <dbReference type="ARBA" id="ARBA00022617"/>
    </source>
</evidence>
<name>A0A562NGT4_9RHOB</name>
<evidence type="ECO:0000313" key="8">
    <source>
        <dbReference type="Proteomes" id="UP000316225"/>
    </source>
</evidence>
<dbReference type="PANTHER" id="PTHR35008:SF8">
    <property type="entry name" value="ALCOHOL DEHYDROGENASE CYTOCHROME C SUBUNIT"/>
    <property type="match status" value="1"/>
</dbReference>
<dbReference type="EMBL" id="VLKU01000010">
    <property type="protein sequence ID" value="TWI31303.1"/>
    <property type="molecule type" value="Genomic_DNA"/>
</dbReference>
<dbReference type="InterPro" id="IPR036909">
    <property type="entry name" value="Cyt_c-like_dom_sf"/>
</dbReference>
<dbReference type="InterPro" id="IPR051459">
    <property type="entry name" value="Cytochrome_c-type_DH"/>
</dbReference>
<proteinExistence type="predicted"/>
<sequence>MFRFDAFAICACLALAPLSALAEGAESWGSPIGPDDLKGMAAYAPGGGDLPAGSGTVAQGRDLYGERCAHCHGEELEGIPETGGAKLVGGRGSLASDKPVKTVESYWPHAETLFDYVKRAMPFDDPGSLTDDEVYAISAFILNRGGILPEDAALDAGALAQVKMPNADGFYPGDTYDLRLSWGRADN</sequence>
<feature type="signal peptide" evidence="5">
    <location>
        <begin position="1"/>
        <end position="22"/>
    </location>
</feature>
<accession>A0A562NGT4</accession>
<dbReference type="Gene3D" id="1.10.760.10">
    <property type="entry name" value="Cytochrome c-like domain"/>
    <property type="match status" value="1"/>
</dbReference>
<feature type="chain" id="PRO_5022068500" evidence="5">
    <location>
        <begin position="23"/>
        <end position="187"/>
    </location>
</feature>
<evidence type="ECO:0000259" key="6">
    <source>
        <dbReference type="PROSITE" id="PS51007"/>
    </source>
</evidence>
<dbReference type="GO" id="GO:0009055">
    <property type="term" value="F:electron transfer activity"/>
    <property type="evidence" value="ECO:0007669"/>
    <property type="project" value="InterPro"/>
</dbReference>
<dbReference type="OrthoDB" id="9779283at2"/>
<gene>
    <name evidence="7" type="ORF">IQ24_03161</name>
</gene>
<comment type="caution">
    <text evidence="7">The sequence shown here is derived from an EMBL/GenBank/DDBJ whole genome shotgun (WGS) entry which is preliminary data.</text>
</comment>